<comment type="similarity">
    <text evidence="5">Belongs to the protein kinase superfamily. Ser/Thr protein kinase family. GCN2 subfamily.</text>
</comment>
<evidence type="ECO:0000256" key="5">
    <source>
        <dbReference type="ARBA" id="ARBA00037982"/>
    </source>
</evidence>
<dbReference type="Gene3D" id="3.30.200.20">
    <property type="entry name" value="Phosphorylase Kinase, domain 1"/>
    <property type="match status" value="1"/>
</dbReference>
<dbReference type="PANTHER" id="PTHR11042:SF190">
    <property type="entry name" value="MITOSIS INHIBITOR PROTEIN KINASE MIK1"/>
    <property type="match status" value="1"/>
</dbReference>
<keyword evidence="10" id="KW-1185">Reference proteome</keyword>
<organism evidence="9 10">
    <name type="scientific">Tieghemiomyces parasiticus</name>
    <dbReference type="NCBI Taxonomy" id="78921"/>
    <lineage>
        <taxon>Eukaryota</taxon>
        <taxon>Fungi</taxon>
        <taxon>Fungi incertae sedis</taxon>
        <taxon>Zoopagomycota</taxon>
        <taxon>Kickxellomycotina</taxon>
        <taxon>Dimargaritomycetes</taxon>
        <taxon>Dimargaritales</taxon>
        <taxon>Dimargaritaceae</taxon>
        <taxon>Tieghemiomyces</taxon>
    </lineage>
</organism>
<dbReference type="PROSITE" id="PS50011">
    <property type="entry name" value="PROTEIN_KINASE_DOM"/>
    <property type="match status" value="1"/>
</dbReference>
<feature type="region of interest" description="Disordered" evidence="7">
    <location>
        <begin position="165"/>
        <end position="202"/>
    </location>
</feature>
<dbReference type="InterPro" id="IPR050339">
    <property type="entry name" value="CC_SR_Kinase"/>
</dbReference>
<dbReference type="GO" id="GO:0110031">
    <property type="term" value="P:negative regulation of G2/MI transition of meiotic cell cycle"/>
    <property type="evidence" value="ECO:0007669"/>
    <property type="project" value="TreeGrafter"/>
</dbReference>
<gene>
    <name evidence="9" type="primary">SWE1_2</name>
    <name evidence="9" type="ORF">IWQ60_006209</name>
</gene>
<dbReference type="Pfam" id="PF00069">
    <property type="entry name" value="Pkinase"/>
    <property type="match status" value="1"/>
</dbReference>
<dbReference type="PROSITE" id="PS00108">
    <property type="entry name" value="PROTEIN_KINASE_ST"/>
    <property type="match status" value="1"/>
</dbReference>
<dbReference type="GO" id="GO:0005737">
    <property type="term" value="C:cytoplasm"/>
    <property type="evidence" value="ECO:0007669"/>
    <property type="project" value="TreeGrafter"/>
</dbReference>
<dbReference type="InterPro" id="IPR011009">
    <property type="entry name" value="Kinase-like_dom_sf"/>
</dbReference>
<dbReference type="GO" id="GO:0004674">
    <property type="term" value="F:protein serine/threonine kinase activity"/>
    <property type="evidence" value="ECO:0007669"/>
    <property type="project" value="UniProtKB-EC"/>
</dbReference>
<dbReference type="PROSITE" id="PS00107">
    <property type="entry name" value="PROTEIN_KINASE_ATP"/>
    <property type="match status" value="1"/>
</dbReference>
<feature type="region of interest" description="Disordered" evidence="7">
    <location>
        <begin position="1"/>
        <end position="55"/>
    </location>
</feature>
<keyword evidence="1 9" id="KW-0808">Transferase</keyword>
<dbReference type="InterPro" id="IPR017441">
    <property type="entry name" value="Protein_kinase_ATP_BS"/>
</dbReference>
<name>A0A9W8A8J1_9FUNG</name>
<evidence type="ECO:0000313" key="9">
    <source>
        <dbReference type="EMBL" id="KAJ1922908.1"/>
    </source>
</evidence>
<dbReference type="SMART" id="SM00220">
    <property type="entry name" value="S_TKc"/>
    <property type="match status" value="1"/>
</dbReference>
<dbReference type="PANTHER" id="PTHR11042">
    <property type="entry name" value="EUKARYOTIC TRANSLATION INITIATION FACTOR 2-ALPHA KINASE EIF2-ALPHA KINASE -RELATED"/>
    <property type="match status" value="1"/>
</dbReference>
<dbReference type="InterPro" id="IPR000719">
    <property type="entry name" value="Prot_kinase_dom"/>
</dbReference>
<evidence type="ECO:0000256" key="7">
    <source>
        <dbReference type="SAM" id="MobiDB-lite"/>
    </source>
</evidence>
<dbReference type="AlphaFoldDB" id="A0A9W8A8J1"/>
<keyword evidence="3" id="KW-0418">Kinase</keyword>
<dbReference type="EC" id="2.7.11.1" evidence="9"/>
<dbReference type="EMBL" id="JANBPT010000366">
    <property type="protein sequence ID" value="KAJ1922908.1"/>
    <property type="molecule type" value="Genomic_DNA"/>
</dbReference>
<feature type="domain" description="Protein kinase" evidence="8">
    <location>
        <begin position="338"/>
        <end position="591"/>
    </location>
</feature>
<comment type="caution">
    <text evidence="9">The sequence shown here is derived from an EMBL/GenBank/DDBJ whole genome shotgun (WGS) entry which is preliminary data.</text>
</comment>
<evidence type="ECO:0000256" key="6">
    <source>
        <dbReference type="PROSITE-ProRule" id="PRU10141"/>
    </source>
</evidence>
<evidence type="ECO:0000256" key="4">
    <source>
        <dbReference type="ARBA" id="ARBA00022840"/>
    </source>
</evidence>
<dbReference type="OrthoDB" id="5337378at2759"/>
<reference evidence="9" key="1">
    <citation type="submission" date="2022-07" db="EMBL/GenBank/DDBJ databases">
        <title>Phylogenomic reconstructions and comparative analyses of Kickxellomycotina fungi.</title>
        <authorList>
            <person name="Reynolds N.K."/>
            <person name="Stajich J.E."/>
            <person name="Barry K."/>
            <person name="Grigoriev I.V."/>
            <person name="Crous P."/>
            <person name="Smith M.E."/>
        </authorList>
    </citation>
    <scope>NUCLEOTIDE SEQUENCE</scope>
    <source>
        <strain evidence="9">RSA 861</strain>
    </source>
</reference>
<evidence type="ECO:0000313" key="10">
    <source>
        <dbReference type="Proteomes" id="UP001150569"/>
    </source>
</evidence>
<keyword evidence="4 6" id="KW-0067">ATP-binding</keyword>
<dbReference type="InterPro" id="IPR008271">
    <property type="entry name" value="Ser/Thr_kinase_AS"/>
</dbReference>
<accession>A0A9W8A8J1</accession>
<keyword evidence="2 6" id="KW-0547">Nucleotide-binding</keyword>
<protein>
    <submittedName>
        <fullName evidence="9">Mitosis inhibitor protein kinase swe1</fullName>
        <ecNumber evidence="9">2.7.11.1</ecNumber>
    </submittedName>
</protein>
<proteinExistence type="inferred from homology"/>
<sequence length="604" mass="64802">MTMTPQRKAVPPPLASLDDGGFFATPTLPASRTKRRATATGLRSPPVTVFSPAAPRLPAPATDDGFFTPQPAKLVKPVASAFHSTGLLSKRNRPKPAEVATPTFVPDTPCKKTPARFAFTPTAAATPNARLTFGSPLALPPKKHRIPSLECLKIVKKPHLAPASPFDAPRLAAGSPSPPPPPPFPPTSPTRSPVLGQPGCRHSDASLDDAFTVYGGGSRRDSWLSLTGSPTSVSSLATLHSYAAHDSPTQFARTTDWVLGVQTTTTTATTTDARDMMLCDEDSSPRPSASPPPPPFVTAHAHFLTPAFFERTRHDPHRLPLDDPGSTAPAPDYLTHQFVVLDQIGAGAFSEVFKVQDRVTGCLYAVKKARYPFGGRKDRLGRLEEVQTMWALGAHPHVVQLYNAWEQHGHLYLQTELMENGSLDTFLDAYGQLAPLAEDRAWHILAQVAAGLRHVHDAHVLHLDVKPANVFISDDWSLKLGDFGLSTHEAAAGEIRDREGDREYMAPEVLGGTYGKPADLFSLGLLLLEVTANVILPDNGPAWQKLRTGDLSDVRFDVATSTELVALIRALLAPLPGDRPTVEAVLAHPRVVQALAAAPGGSTL</sequence>
<feature type="binding site" evidence="6">
    <location>
        <position position="368"/>
    </location>
    <ligand>
        <name>ATP</name>
        <dbReference type="ChEBI" id="CHEBI:30616"/>
    </ligand>
</feature>
<evidence type="ECO:0000259" key="8">
    <source>
        <dbReference type="PROSITE" id="PS50011"/>
    </source>
</evidence>
<feature type="compositionally biased region" description="Pro residues" evidence="7">
    <location>
        <begin position="176"/>
        <end position="188"/>
    </location>
</feature>
<dbReference type="GO" id="GO:0005524">
    <property type="term" value="F:ATP binding"/>
    <property type="evidence" value="ECO:0007669"/>
    <property type="project" value="UniProtKB-UniRule"/>
</dbReference>
<evidence type="ECO:0000256" key="1">
    <source>
        <dbReference type="ARBA" id="ARBA00022679"/>
    </source>
</evidence>
<dbReference type="SUPFAM" id="SSF56112">
    <property type="entry name" value="Protein kinase-like (PK-like)"/>
    <property type="match status" value="1"/>
</dbReference>
<evidence type="ECO:0000256" key="2">
    <source>
        <dbReference type="ARBA" id="ARBA00022741"/>
    </source>
</evidence>
<evidence type="ECO:0000256" key="3">
    <source>
        <dbReference type="ARBA" id="ARBA00022777"/>
    </source>
</evidence>
<dbReference type="GO" id="GO:0005634">
    <property type="term" value="C:nucleus"/>
    <property type="evidence" value="ECO:0007669"/>
    <property type="project" value="TreeGrafter"/>
</dbReference>
<dbReference type="Gene3D" id="1.10.510.10">
    <property type="entry name" value="Transferase(Phosphotransferase) domain 1"/>
    <property type="match status" value="1"/>
</dbReference>
<dbReference type="Proteomes" id="UP001150569">
    <property type="component" value="Unassembled WGS sequence"/>
</dbReference>
<dbReference type="GO" id="GO:0004713">
    <property type="term" value="F:protein tyrosine kinase activity"/>
    <property type="evidence" value="ECO:0007669"/>
    <property type="project" value="TreeGrafter"/>
</dbReference>